<dbReference type="KEGG" id="dpu:SU48_03080"/>
<dbReference type="GO" id="GO:0016791">
    <property type="term" value="F:phosphatase activity"/>
    <property type="evidence" value="ECO:0007669"/>
    <property type="project" value="TreeGrafter"/>
</dbReference>
<dbReference type="InterPro" id="IPR036412">
    <property type="entry name" value="HAD-like_sf"/>
</dbReference>
<dbReference type="Proteomes" id="UP000077363">
    <property type="component" value="Chromosome"/>
</dbReference>
<dbReference type="GO" id="GO:0000287">
    <property type="term" value="F:magnesium ion binding"/>
    <property type="evidence" value="ECO:0007669"/>
    <property type="project" value="TreeGrafter"/>
</dbReference>
<dbReference type="Pfam" id="PF08282">
    <property type="entry name" value="Hydrolase_3"/>
    <property type="match status" value="1"/>
</dbReference>
<dbReference type="Gene3D" id="3.40.50.1000">
    <property type="entry name" value="HAD superfamily/HAD-like"/>
    <property type="match status" value="1"/>
</dbReference>
<dbReference type="EMBL" id="CP011387">
    <property type="protein sequence ID" value="ANE42915.1"/>
    <property type="molecule type" value="Genomic_DNA"/>
</dbReference>
<sequence length="274" mass="29372">MTRRPPTDDFSRQPPATLPLLVAFDLDGTLIADGARDIPVATAEALARLKALGVQVAIITGRDLPPDAVREAVQPDAVATNNGGRIEIGGTLHQESRFGPGDLEAVLAHELDDARIVLFAADCIYFDIPEGVQPEPWMLLRTHKPLSEAPHDDILKVGFYHLDVAALAGRLRQSHPHLVLTGAQPPYPHFLTVTPDGAHKGAALTLIAQALNVPLERTIAFGDSDNDEAMLEVAGHAVQVGTLPLLAQHAHQQVPNHLALAEYLNGLAERVEGQ</sequence>
<accession>A0A172T789</accession>
<dbReference type="RefSeq" id="WP_064013972.1">
    <property type="nucleotide sequence ID" value="NZ_CP011387.1"/>
</dbReference>
<dbReference type="PATRIC" id="fig|1182568.3.peg.647"/>
<dbReference type="SUPFAM" id="SSF56784">
    <property type="entry name" value="HAD-like"/>
    <property type="match status" value="1"/>
</dbReference>
<dbReference type="AlphaFoldDB" id="A0A172T789"/>
<dbReference type="GO" id="GO:0005829">
    <property type="term" value="C:cytosol"/>
    <property type="evidence" value="ECO:0007669"/>
    <property type="project" value="TreeGrafter"/>
</dbReference>
<gene>
    <name evidence="1" type="ORF">SU48_03080</name>
</gene>
<dbReference type="PANTHER" id="PTHR10000">
    <property type="entry name" value="PHOSPHOSERINE PHOSPHATASE"/>
    <property type="match status" value="1"/>
</dbReference>
<keyword evidence="2" id="KW-1185">Reference proteome</keyword>
<dbReference type="InterPro" id="IPR023214">
    <property type="entry name" value="HAD_sf"/>
</dbReference>
<dbReference type="PANTHER" id="PTHR10000:SF8">
    <property type="entry name" value="HAD SUPERFAMILY HYDROLASE-LIKE, TYPE 3"/>
    <property type="match status" value="1"/>
</dbReference>
<dbReference type="OrthoDB" id="9806027at2"/>
<proteinExistence type="predicted"/>
<organism evidence="1 2">
    <name type="scientific">Deinococcus puniceus</name>
    <dbReference type="NCBI Taxonomy" id="1182568"/>
    <lineage>
        <taxon>Bacteria</taxon>
        <taxon>Thermotogati</taxon>
        <taxon>Deinococcota</taxon>
        <taxon>Deinococci</taxon>
        <taxon>Deinococcales</taxon>
        <taxon>Deinococcaceae</taxon>
        <taxon>Deinococcus</taxon>
    </lineage>
</organism>
<evidence type="ECO:0000313" key="2">
    <source>
        <dbReference type="Proteomes" id="UP000077363"/>
    </source>
</evidence>
<dbReference type="NCBIfam" id="TIGR01484">
    <property type="entry name" value="HAD-SF-IIB"/>
    <property type="match status" value="1"/>
</dbReference>
<protein>
    <submittedName>
        <fullName evidence="1">Haloacid dehalogenase</fullName>
    </submittedName>
</protein>
<evidence type="ECO:0000313" key="1">
    <source>
        <dbReference type="EMBL" id="ANE42915.1"/>
    </source>
</evidence>
<dbReference type="STRING" id="1182568.SU48_03080"/>
<name>A0A172T789_9DEIO</name>
<dbReference type="Gene3D" id="3.30.1240.10">
    <property type="match status" value="1"/>
</dbReference>
<reference evidence="1 2" key="1">
    <citation type="submission" date="2015-01" db="EMBL/GenBank/DDBJ databases">
        <title>Deinococcus puniceus/DY1/ whole genome sequencing.</title>
        <authorList>
            <person name="Kim M.K."/>
            <person name="Srinivasan S."/>
            <person name="Lee J.-J."/>
        </authorList>
    </citation>
    <scope>NUCLEOTIDE SEQUENCE [LARGE SCALE GENOMIC DNA]</scope>
    <source>
        <strain evidence="1 2">DY1</strain>
    </source>
</reference>
<dbReference type="InterPro" id="IPR006379">
    <property type="entry name" value="HAD-SF_hydro_IIB"/>
</dbReference>